<evidence type="ECO:0000256" key="7">
    <source>
        <dbReference type="ARBA" id="ARBA00022840"/>
    </source>
</evidence>
<dbReference type="AlphaFoldDB" id="A0A9D1D5D9"/>
<keyword evidence="7 11" id="KW-0067">ATP-binding</keyword>
<sequence length="499" mass="54974">MSQTKLLEMTGITKAFASNIVLNGVDLSLDEGEVVAILGENGAGKSTLIKILGGIYSMDSGTIRIHGEGKNINSAAVAAANGIRIIHQEIILVPGRTIAANVFLGRELRDHLGFMDAKRMEEETQKVIDDFGLNLKADQLVGDLSIGMQQLVEIIKAVSADAKIVVMDEPTSSLSQGEVETLFGIIHQLQKKKVGIIYISHRLEELFAITDRIVVLRDGKMIGNVVTKEADRDKLISMMVGRELSSYYTRNRHEIKGVSLEVKQLSHETYFKDVSFYARYGEIVGFAGLIGAGRTELMKTIFGAFQKSAGEVFLDGKPVSIRKPQDAIDLGIVYVSEDRRGEGLILNNDVKFNMGLVCLSDFIHGIGVNQTAWDDMVESYRKKFSIKITSPHQLASNLSGGNQQKVVLSKWLAKKPKVIILDEPTRGIDVGSKAEIYGIIDELAGQGVSIIMVSSELPEIINMCNRCYVMCEGRLTGELEEHDFTQEAMMDFATRREVQ</sequence>
<comment type="caution">
    <text evidence="11">The sequence shown here is derived from an EMBL/GenBank/DDBJ whole genome shotgun (WGS) entry which is preliminary data.</text>
</comment>
<evidence type="ECO:0000259" key="10">
    <source>
        <dbReference type="PROSITE" id="PS50893"/>
    </source>
</evidence>
<dbReference type="PROSITE" id="PS50893">
    <property type="entry name" value="ABC_TRANSPORTER_2"/>
    <property type="match status" value="2"/>
</dbReference>
<evidence type="ECO:0000256" key="4">
    <source>
        <dbReference type="ARBA" id="ARBA00022597"/>
    </source>
</evidence>
<evidence type="ECO:0000256" key="3">
    <source>
        <dbReference type="ARBA" id="ARBA00022475"/>
    </source>
</evidence>
<keyword evidence="8" id="KW-1278">Translocase</keyword>
<dbReference type="InterPro" id="IPR027417">
    <property type="entry name" value="P-loop_NTPase"/>
</dbReference>
<dbReference type="PANTHER" id="PTHR43790:SF3">
    <property type="entry name" value="D-ALLOSE IMPORT ATP-BINDING PROTEIN ALSA-RELATED"/>
    <property type="match status" value="1"/>
</dbReference>
<keyword evidence="3" id="KW-1003">Cell membrane</keyword>
<feature type="domain" description="ABC transporter" evidence="10">
    <location>
        <begin position="255"/>
        <end position="497"/>
    </location>
</feature>
<reference evidence="11" key="1">
    <citation type="submission" date="2020-10" db="EMBL/GenBank/DDBJ databases">
        <authorList>
            <person name="Gilroy R."/>
        </authorList>
    </citation>
    <scope>NUCLEOTIDE SEQUENCE</scope>
    <source>
        <strain evidence="11">CHK180-2868</strain>
    </source>
</reference>
<dbReference type="FunFam" id="3.40.50.300:FF:000127">
    <property type="entry name" value="Ribose import ATP-binding protein RbsA"/>
    <property type="match status" value="1"/>
</dbReference>
<keyword evidence="5" id="KW-0677">Repeat</keyword>
<name>A0A9D1D5D9_9FIRM</name>
<dbReference type="CDD" id="cd03216">
    <property type="entry name" value="ABC_Carb_Monos_I"/>
    <property type="match status" value="1"/>
</dbReference>
<dbReference type="Proteomes" id="UP000824250">
    <property type="component" value="Unassembled WGS sequence"/>
</dbReference>
<evidence type="ECO:0000256" key="9">
    <source>
        <dbReference type="ARBA" id="ARBA00023136"/>
    </source>
</evidence>
<proteinExistence type="predicted"/>
<dbReference type="InterPro" id="IPR003439">
    <property type="entry name" value="ABC_transporter-like_ATP-bd"/>
</dbReference>
<dbReference type="InterPro" id="IPR017871">
    <property type="entry name" value="ABC_transporter-like_CS"/>
</dbReference>
<evidence type="ECO:0000256" key="5">
    <source>
        <dbReference type="ARBA" id="ARBA00022737"/>
    </source>
</evidence>
<keyword evidence="2" id="KW-0813">Transport</keyword>
<evidence type="ECO:0000256" key="2">
    <source>
        <dbReference type="ARBA" id="ARBA00022448"/>
    </source>
</evidence>
<comment type="subcellular location">
    <subcellularLocation>
        <location evidence="1">Cell membrane</location>
        <topology evidence="1">Peripheral membrane protein</topology>
    </subcellularLocation>
</comment>
<dbReference type="CDD" id="cd03215">
    <property type="entry name" value="ABC_Carb_Monos_II"/>
    <property type="match status" value="1"/>
</dbReference>
<accession>A0A9D1D5D9</accession>
<dbReference type="GO" id="GO:0005886">
    <property type="term" value="C:plasma membrane"/>
    <property type="evidence" value="ECO:0007669"/>
    <property type="project" value="UniProtKB-SubCell"/>
</dbReference>
<evidence type="ECO:0000256" key="1">
    <source>
        <dbReference type="ARBA" id="ARBA00004202"/>
    </source>
</evidence>
<dbReference type="SMART" id="SM00382">
    <property type="entry name" value="AAA"/>
    <property type="match status" value="2"/>
</dbReference>
<dbReference type="EMBL" id="DVGC01000051">
    <property type="protein sequence ID" value="HIR06091.1"/>
    <property type="molecule type" value="Genomic_DNA"/>
</dbReference>
<evidence type="ECO:0000313" key="11">
    <source>
        <dbReference type="EMBL" id="HIR06091.1"/>
    </source>
</evidence>
<dbReference type="Pfam" id="PF00005">
    <property type="entry name" value="ABC_tran"/>
    <property type="match status" value="2"/>
</dbReference>
<dbReference type="PROSITE" id="PS00211">
    <property type="entry name" value="ABC_TRANSPORTER_1"/>
    <property type="match status" value="1"/>
</dbReference>
<dbReference type="SUPFAM" id="SSF52540">
    <property type="entry name" value="P-loop containing nucleoside triphosphate hydrolases"/>
    <property type="match status" value="2"/>
</dbReference>
<feature type="domain" description="ABC transporter" evidence="10">
    <location>
        <begin position="7"/>
        <end position="243"/>
    </location>
</feature>
<evidence type="ECO:0000256" key="6">
    <source>
        <dbReference type="ARBA" id="ARBA00022741"/>
    </source>
</evidence>
<gene>
    <name evidence="11" type="ORF">IAB28_09030</name>
</gene>
<dbReference type="GO" id="GO:0005524">
    <property type="term" value="F:ATP binding"/>
    <property type="evidence" value="ECO:0007669"/>
    <property type="project" value="UniProtKB-KW"/>
</dbReference>
<dbReference type="InterPro" id="IPR003593">
    <property type="entry name" value="AAA+_ATPase"/>
</dbReference>
<reference evidence="11" key="2">
    <citation type="journal article" date="2021" name="PeerJ">
        <title>Extensive microbial diversity within the chicken gut microbiome revealed by metagenomics and culture.</title>
        <authorList>
            <person name="Gilroy R."/>
            <person name="Ravi A."/>
            <person name="Getino M."/>
            <person name="Pursley I."/>
            <person name="Horton D.L."/>
            <person name="Alikhan N.F."/>
            <person name="Baker D."/>
            <person name="Gharbi K."/>
            <person name="Hall N."/>
            <person name="Watson M."/>
            <person name="Adriaenssens E.M."/>
            <person name="Foster-Nyarko E."/>
            <person name="Jarju S."/>
            <person name="Secka A."/>
            <person name="Antonio M."/>
            <person name="Oren A."/>
            <person name="Chaudhuri R.R."/>
            <person name="La Ragione R."/>
            <person name="Hildebrand F."/>
            <person name="Pallen M.J."/>
        </authorList>
    </citation>
    <scope>NUCLEOTIDE SEQUENCE</scope>
    <source>
        <strain evidence="11">CHK180-2868</strain>
    </source>
</reference>
<dbReference type="GO" id="GO:0016887">
    <property type="term" value="F:ATP hydrolysis activity"/>
    <property type="evidence" value="ECO:0007669"/>
    <property type="project" value="InterPro"/>
</dbReference>
<protein>
    <submittedName>
        <fullName evidence="11">Sugar ABC transporter ATP-binding protein</fullName>
    </submittedName>
</protein>
<organism evidence="11 12">
    <name type="scientific">Candidatus Copromonas faecavium</name>
    <name type="common">nom. illeg.</name>
    <dbReference type="NCBI Taxonomy" id="2840740"/>
    <lineage>
        <taxon>Bacteria</taxon>
        <taxon>Bacillati</taxon>
        <taxon>Bacillota</taxon>
        <taxon>Clostridia</taxon>
        <taxon>Lachnospirales</taxon>
        <taxon>Lachnospiraceae</taxon>
        <taxon>Candidatus Copromonas (nom. illeg.)</taxon>
    </lineage>
</organism>
<dbReference type="Gene3D" id="3.40.50.300">
    <property type="entry name" value="P-loop containing nucleotide triphosphate hydrolases"/>
    <property type="match status" value="2"/>
</dbReference>
<keyword evidence="4" id="KW-0762">Sugar transport</keyword>
<keyword evidence="6" id="KW-0547">Nucleotide-binding</keyword>
<dbReference type="InterPro" id="IPR050107">
    <property type="entry name" value="ABC_carbohydrate_import_ATPase"/>
</dbReference>
<evidence type="ECO:0000313" key="12">
    <source>
        <dbReference type="Proteomes" id="UP000824250"/>
    </source>
</evidence>
<dbReference type="PANTHER" id="PTHR43790">
    <property type="entry name" value="CARBOHYDRATE TRANSPORT ATP-BINDING PROTEIN MG119-RELATED"/>
    <property type="match status" value="1"/>
</dbReference>
<evidence type="ECO:0000256" key="8">
    <source>
        <dbReference type="ARBA" id="ARBA00022967"/>
    </source>
</evidence>
<keyword evidence="9" id="KW-0472">Membrane</keyword>